<evidence type="ECO:0000313" key="1">
    <source>
        <dbReference type="EMBL" id="MBW83794.1"/>
    </source>
</evidence>
<name>A0A2P2IRD7_RHIMU</name>
<accession>A0A2P2IRD7</accession>
<proteinExistence type="predicted"/>
<reference evidence="1" key="1">
    <citation type="submission" date="2018-02" db="EMBL/GenBank/DDBJ databases">
        <title>Rhizophora mucronata_Transcriptome.</title>
        <authorList>
            <person name="Meera S.P."/>
            <person name="Sreeshan A."/>
            <person name="Augustine A."/>
        </authorList>
    </citation>
    <scope>NUCLEOTIDE SEQUENCE</scope>
    <source>
        <tissue evidence="1">Leaf</tissue>
    </source>
</reference>
<dbReference type="EMBL" id="GGEC01003311">
    <property type="protein sequence ID" value="MBW83794.1"/>
    <property type="molecule type" value="Transcribed_RNA"/>
</dbReference>
<dbReference type="AlphaFoldDB" id="A0A2P2IRD7"/>
<sequence>MHKAPRDLLFHICCCSCGIGLNWERSKA</sequence>
<organism evidence="1">
    <name type="scientific">Rhizophora mucronata</name>
    <name type="common">Asiatic mangrove</name>
    <dbReference type="NCBI Taxonomy" id="61149"/>
    <lineage>
        <taxon>Eukaryota</taxon>
        <taxon>Viridiplantae</taxon>
        <taxon>Streptophyta</taxon>
        <taxon>Embryophyta</taxon>
        <taxon>Tracheophyta</taxon>
        <taxon>Spermatophyta</taxon>
        <taxon>Magnoliopsida</taxon>
        <taxon>eudicotyledons</taxon>
        <taxon>Gunneridae</taxon>
        <taxon>Pentapetalae</taxon>
        <taxon>rosids</taxon>
        <taxon>fabids</taxon>
        <taxon>Malpighiales</taxon>
        <taxon>Rhizophoraceae</taxon>
        <taxon>Rhizophora</taxon>
    </lineage>
</organism>
<protein>
    <submittedName>
        <fullName evidence="1">Uncharacterized protein</fullName>
    </submittedName>
</protein>